<feature type="domain" description="DUF3291" evidence="1">
    <location>
        <begin position="3"/>
        <end position="140"/>
    </location>
</feature>
<organism evidence="2 3">
    <name type="scientific">Novosphingobium olei</name>
    <dbReference type="NCBI Taxonomy" id="2728851"/>
    <lineage>
        <taxon>Bacteria</taxon>
        <taxon>Pseudomonadati</taxon>
        <taxon>Pseudomonadota</taxon>
        <taxon>Alphaproteobacteria</taxon>
        <taxon>Sphingomonadales</taxon>
        <taxon>Sphingomonadaceae</taxon>
        <taxon>Novosphingobium</taxon>
    </lineage>
</organism>
<protein>
    <submittedName>
        <fullName evidence="2">DUF3291 domain-containing protein</fullName>
    </submittedName>
</protein>
<evidence type="ECO:0000313" key="2">
    <source>
        <dbReference type="EMBL" id="NML93751.1"/>
    </source>
</evidence>
<dbReference type="Pfam" id="PF11695">
    <property type="entry name" value="DUF3291"/>
    <property type="match status" value="1"/>
</dbReference>
<dbReference type="InterPro" id="IPR021708">
    <property type="entry name" value="DUF3291"/>
</dbReference>
<sequence>MPIAQINVARFRVAKDDPANADFMAALDHVNAMAEASDGFVWRLVGDGGNATDIAAIPDDPDFIVNMSVWRDVPSLEAFAYRQADHRAVLARRKDWFNPMEPSMALWPVAEGHEPSVSEGMAMLAKLGAEGPGDGVFTFRWWRENRTAKA</sequence>
<dbReference type="RefSeq" id="WP_169493017.1">
    <property type="nucleotide sequence ID" value="NZ_JABBGM010000003.1"/>
</dbReference>
<name>A0A7Y0BPV3_9SPHN</name>
<dbReference type="Proteomes" id="UP000583556">
    <property type="component" value="Unassembled WGS sequence"/>
</dbReference>
<accession>A0A7Y0BPV3</accession>
<proteinExistence type="predicted"/>
<evidence type="ECO:0000313" key="3">
    <source>
        <dbReference type="Proteomes" id="UP000583556"/>
    </source>
</evidence>
<reference evidence="2 3" key="1">
    <citation type="submission" date="2020-04" db="EMBL/GenBank/DDBJ databases">
        <title>Novosphingobium sp. TW-4 isolated from soil.</title>
        <authorList>
            <person name="Dahal R.H."/>
            <person name="Chaudhary D.K."/>
        </authorList>
    </citation>
    <scope>NUCLEOTIDE SEQUENCE [LARGE SCALE GENOMIC DNA]</scope>
    <source>
        <strain evidence="2 3">TW-4</strain>
    </source>
</reference>
<dbReference type="SUPFAM" id="SSF54909">
    <property type="entry name" value="Dimeric alpha+beta barrel"/>
    <property type="match status" value="1"/>
</dbReference>
<keyword evidence="3" id="KW-1185">Reference proteome</keyword>
<comment type="caution">
    <text evidence="2">The sequence shown here is derived from an EMBL/GenBank/DDBJ whole genome shotgun (WGS) entry which is preliminary data.</text>
</comment>
<evidence type="ECO:0000259" key="1">
    <source>
        <dbReference type="Pfam" id="PF11695"/>
    </source>
</evidence>
<dbReference type="InterPro" id="IPR011008">
    <property type="entry name" value="Dimeric_a/b-barrel"/>
</dbReference>
<dbReference type="AlphaFoldDB" id="A0A7Y0BPV3"/>
<dbReference type="EMBL" id="JABBGM010000003">
    <property type="protein sequence ID" value="NML93751.1"/>
    <property type="molecule type" value="Genomic_DNA"/>
</dbReference>
<gene>
    <name evidence="2" type="ORF">HHL27_08735</name>
</gene>